<keyword evidence="4" id="KW-1185">Reference proteome</keyword>
<evidence type="ECO:0000313" key="4">
    <source>
        <dbReference type="Proteomes" id="UP000699042"/>
    </source>
</evidence>
<dbReference type="Proteomes" id="UP000699042">
    <property type="component" value="Unassembled WGS sequence"/>
</dbReference>
<feature type="region of interest" description="Disordered" evidence="1">
    <location>
        <begin position="441"/>
        <end position="470"/>
    </location>
</feature>
<feature type="compositionally biased region" description="Acidic residues" evidence="1">
    <location>
        <begin position="214"/>
        <end position="228"/>
    </location>
</feature>
<evidence type="ECO:0000256" key="2">
    <source>
        <dbReference type="SAM" id="Phobius"/>
    </source>
</evidence>
<dbReference type="AlphaFoldDB" id="A0A9P7U9B5"/>
<feature type="compositionally biased region" description="Low complexity" evidence="1">
    <location>
        <begin position="444"/>
        <end position="465"/>
    </location>
</feature>
<feature type="region of interest" description="Disordered" evidence="1">
    <location>
        <begin position="500"/>
        <end position="540"/>
    </location>
</feature>
<feature type="transmembrane region" description="Helical" evidence="2">
    <location>
        <begin position="7"/>
        <end position="27"/>
    </location>
</feature>
<keyword evidence="2" id="KW-0812">Transmembrane</keyword>
<feature type="compositionally biased region" description="Acidic residues" evidence="1">
    <location>
        <begin position="520"/>
        <end position="530"/>
    </location>
</feature>
<accession>A0A9P7U9B5</accession>
<feature type="compositionally biased region" description="Polar residues" evidence="1">
    <location>
        <begin position="619"/>
        <end position="638"/>
    </location>
</feature>
<organism evidence="3 4">
    <name type="scientific">Colletotrichum scovillei</name>
    <dbReference type="NCBI Taxonomy" id="1209932"/>
    <lineage>
        <taxon>Eukaryota</taxon>
        <taxon>Fungi</taxon>
        <taxon>Dikarya</taxon>
        <taxon>Ascomycota</taxon>
        <taxon>Pezizomycotina</taxon>
        <taxon>Sordariomycetes</taxon>
        <taxon>Hypocreomycetidae</taxon>
        <taxon>Glomerellales</taxon>
        <taxon>Glomerellaceae</taxon>
        <taxon>Colletotrichum</taxon>
        <taxon>Colletotrichum acutatum species complex</taxon>
    </lineage>
</organism>
<dbReference type="EMBL" id="JAESDN010000009">
    <property type="protein sequence ID" value="KAG7045310.1"/>
    <property type="molecule type" value="Genomic_DNA"/>
</dbReference>
<feature type="region of interest" description="Disordered" evidence="1">
    <location>
        <begin position="124"/>
        <end position="143"/>
    </location>
</feature>
<sequence length="647" mass="72084">MNTKPDIAIVISFILTKLPIIMCLILQPTSQCKVCFQLTRLEDVNQFCTNTDNIASGTQWANISPSILGSCGTLKLTRVQRLAEFVCEHCRWSAERAAKDFYEFLYPSPHRYFGESAHGFAEDFLSRPSAPPPGKQRPFPWNNKGKSYSLPLLAMTAISRFPIPAGPVSPQSEASSEASVATTHLNHRSTLDPPARSKYEFHSSSSVYSCSSESTEEDSKDDNQDDSQNDSRCLRWANSVDLMNSKQQLPPLNMLVNQTQNLAETPKSAKQLRVVSSWGARAVNNPEEDPWWLPETWGAAQDLTDDLVEYLSKAELVSTFHDHSVHVSRNKNDTGTWDESLTVIIMTPRGIRARIMTGDVYQQGVSLAGLRMIDRTRYQHISKKEQKNMEKAGLGCIFYPCRVASCPLSHRQDQHQPWPSNGESLLAGLERGYRMRKNWKSRASIPTSMTPTPTPTPRQYSSPSPIRGRLPAVIPRRRPAPLDLTKTKEVRFTDAADVTGSTWSRGDVTPHPNSLQTAISDEEEEAEEEEKGPLTTPDWFEPLMKTPLKVKGDVMVKYGGRAGRVRPQNYNLNPASESNESPLPHVRSEASRQQIPQAGGASIFGQVYNARRAAAGSPSDDTSNLRRPTHALNQSWISGSDEDYSGI</sequence>
<feature type="compositionally biased region" description="Polar residues" evidence="1">
    <location>
        <begin position="568"/>
        <end position="581"/>
    </location>
</feature>
<comment type="caution">
    <text evidence="3">The sequence shown here is derived from an EMBL/GenBank/DDBJ whole genome shotgun (WGS) entry which is preliminary data.</text>
</comment>
<gene>
    <name evidence="3" type="ORF">JMJ77_009393</name>
</gene>
<feature type="region of interest" description="Disordered" evidence="1">
    <location>
        <begin position="167"/>
        <end position="197"/>
    </location>
</feature>
<feature type="region of interest" description="Disordered" evidence="1">
    <location>
        <begin position="564"/>
        <end position="647"/>
    </location>
</feature>
<reference evidence="3" key="1">
    <citation type="submission" date="2021-05" db="EMBL/GenBank/DDBJ databases">
        <title>Comparative genomics of three Colletotrichum scovillei strains and genetic complementation revealed genes involved fungal growth and virulence on chili pepper.</title>
        <authorList>
            <person name="Hsieh D.-K."/>
            <person name="Chuang S.-C."/>
            <person name="Chen C.-Y."/>
            <person name="Chao Y.-T."/>
            <person name="Lu M.-Y.J."/>
            <person name="Lee M.-H."/>
            <person name="Shih M.-C."/>
        </authorList>
    </citation>
    <scope>NUCLEOTIDE SEQUENCE</scope>
    <source>
        <strain evidence="3">Coll-153</strain>
    </source>
</reference>
<feature type="compositionally biased region" description="Low complexity" evidence="1">
    <location>
        <begin position="168"/>
        <end position="180"/>
    </location>
</feature>
<keyword evidence="2" id="KW-0472">Membrane</keyword>
<keyword evidence="2" id="KW-1133">Transmembrane helix</keyword>
<protein>
    <submittedName>
        <fullName evidence="3">Uncharacterized protein</fullName>
    </submittedName>
</protein>
<name>A0A9P7U9B5_9PEZI</name>
<feature type="region of interest" description="Disordered" evidence="1">
    <location>
        <begin position="210"/>
        <end position="230"/>
    </location>
</feature>
<proteinExistence type="predicted"/>
<evidence type="ECO:0000313" key="3">
    <source>
        <dbReference type="EMBL" id="KAG7045310.1"/>
    </source>
</evidence>
<evidence type="ECO:0000256" key="1">
    <source>
        <dbReference type="SAM" id="MobiDB-lite"/>
    </source>
</evidence>